<accession>A0ACB9A7Y6</accession>
<evidence type="ECO:0000313" key="2">
    <source>
        <dbReference type="Proteomes" id="UP001056120"/>
    </source>
</evidence>
<sequence length="131" mass="15557">MGKRRASVSDNPSKDREDSWKKIFKGLVDMIEDQQRQLESLAEERKSLEKRFRSQHDRWVFDVKLLEDHISQMTRDSRIKDIRRFVDNAKANLIISMKQKEAVMNKLKFGQLFFTLQKLANLFPLCVIICI</sequence>
<proteinExistence type="predicted"/>
<protein>
    <submittedName>
        <fullName evidence="1">Uncharacterized protein</fullName>
    </submittedName>
</protein>
<dbReference type="Proteomes" id="UP001056120">
    <property type="component" value="Linkage Group LG25"/>
</dbReference>
<organism evidence="1 2">
    <name type="scientific">Smallanthus sonchifolius</name>
    <dbReference type="NCBI Taxonomy" id="185202"/>
    <lineage>
        <taxon>Eukaryota</taxon>
        <taxon>Viridiplantae</taxon>
        <taxon>Streptophyta</taxon>
        <taxon>Embryophyta</taxon>
        <taxon>Tracheophyta</taxon>
        <taxon>Spermatophyta</taxon>
        <taxon>Magnoliopsida</taxon>
        <taxon>eudicotyledons</taxon>
        <taxon>Gunneridae</taxon>
        <taxon>Pentapetalae</taxon>
        <taxon>asterids</taxon>
        <taxon>campanulids</taxon>
        <taxon>Asterales</taxon>
        <taxon>Asteraceae</taxon>
        <taxon>Asteroideae</taxon>
        <taxon>Heliantheae alliance</taxon>
        <taxon>Millerieae</taxon>
        <taxon>Smallanthus</taxon>
    </lineage>
</organism>
<evidence type="ECO:0000313" key="1">
    <source>
        <dbReference type="EMBL" id="KAI3706099.1"/>
    </source>
</evidence>
<reference evidence="2" key="1">
    <citation type="journal article" date="2022" name="Mol. Ecol. Resour.">
        <title>The genomes of chicory, endive, great burdock and yacon provide insights into Asteraceae palaeo-polyploidization history and plant inulin production.</title>
        <authorList>
            <person name="Fan W."/>
            <person name="Wang S."/>
            <person name="Wang H."/>
            <person name="Wang A."/>
            <person name="Jiang F."/>
            <person name="Liu H."/>
            <person name="Zhao H."/>
            <person name="Xu D."/>
            <person name="Zhang Y."/>
        </authorList>
    </citation>
    <scope>NUCLEOTIDE SEQUENCE [LARGE SCALE GENOMIC DNA]</scope>
    <source>
        <strain evidence="2">cv. Yunnan</strain>
    </source>
</reference>
<keyword evidence="2" id="KW-1185">Reference proteome</keyword>
<name>A0ACB9A7Y6_9ASTR</name>
<comment type="caution">
    <text evidence="1">The sequence shown here is derived from an EMBL/GenBank/DDBJ whole genome shotgun (WGS) entry which is preliminary data.</text>
</comment>
<dbReference type="EMBL" id="CM042042">
    <property type="protein sequence ID" value="KAI3706099.1"/>
    <property type="molecule type" value="Genomic_DNA"/>
</dbReference>
<reference evidence="1 2" key="2">
    <citation type="journal article" date="2022" name="Mol. Ecol. Resour.">
        <title>The genomes of chicory, endive, great burdock and yacon provide insights into Asteraceae paleo-polyploidization history and plant inulin production.</title>
        <authorList>
            <person name="Fan W."/>
            <person name="Wang S."/>
            <person name="Wang H."/>
            <person name="Wang A."/>
            <person name="Jiang F."/>
            <person name="Liu H."/>
            <person name="Zhao H."/>
            <person name="Xu D."/>
            <person name="Zhang Y."/>
        </authorList>
    </citation>
    <scope>NUCLEOTIDE SEQUENCE [LARGE SCALE GENOMIC DNA]</scope>
    <source>
        <strain evidence="2">cv. Yunnan</strain>
        <tissue evidence="1">Leaves</tissue>
    </source>
</reference>
<gene>
    <name evidence="1" type="ORF">L1987_76355</name>
</gene>